<proteinExistence type="predicted"/>
<accession>A0ABW1DYR8</accession>
<keyword evidence="2" id="KW-1185">Reference proteome</keyword>
<organism evidence="1 2">
    <name type="scientific">Streptomyces chlorus</name>
    <dbReference type="NCBI Taxonomy" id="887452"/>
    <lineage>
        <taxon>Bacteria</taxon>
        <taxon>Bacillati</taxon>
        <taxon>Actinomycetota</taxon>
        <taxon>Actinomycetes</taxon>
        <taxon>Kitasatosporales</taxon>
        <taxon>Streptomycetaceae</taxon>
        <taxon>Streptomyces</taxon>
    </lineage>
</organism>
<dbReference type="InterPro" id="IPR021312">
    <property type="entry name" value="DUF2889"/>
</dbReference>
<dbReference type="RefSeq" id="WP_381363626.1">
    <property type="nucleotide sequence ID" value="NZ_JBHSOA010000033.1"/>
</dbReference>
<gene>
    <name evidence="1" type="ORF">ACFPZI_16130</name>
</gene>
<evidence type="ECO:0000313" key="1">
    <source>
        <dbReference type="EMBL" id="MFC5853300.1"/>
    </source>
</evidence>
<comment type="caution">
    <text evidence="1">The sequence shown here is derived from an EMBL/GenBank/DDBJ whole genome shotgun (WGS) entry which is preliminary data.</text>
</comment>
<dbReference type="Proteomes" id="UP001596180">
    <property type="component" value="Unassembled WGS sequence"/>
</dbReference>
<dbReference type="Pfam" id="PF11136">
    <property type="entry name" value="DUF2889"/>
    <property type="match status" value="1"/>
</dbReference>
<name>A0ABW1DYR8_9ACTN</name>
<dbReference type="EMBL" id="JBHSOA010000033">
    <property type="protein sequence ID" value="MFC5853300.1"/>
    <property type="molecule type" value="Genomic_DNA"/>
</dbReference>
<reference evidence="2" key="1">
    <citation type="journal article" date="2019" name="Int. J. Syst. Evol. Microbiol.">
        <title>The Global Catalogue of Microorganisms (GCM) 10K type strain sequencing project: providing services to taxonomists for standard genome sequencing and annotation.</title>
        <authorList>
            <consortium name="The Broad Institute Genomics Platform"/>
            <consortium name="The Broad Institute Genome Sequencing Center for Infectious Disease"/>
            <person name="Wu L."/>
            <person name="Ma J."/>
        </authorList>
    </citation>
    <scope>NUCLEOTIDE SEQUENCE [LARGE SCALE GENOMIC DNA]</scope>
    <source>
        <strain evidence="2">JCM 10411</strain>
    </source>
</reference>
<evidence type="ECO:0000313" key="2">
    <source>
        <dbReference type="Proteomes" id="UP001596180"/>
    </source>
</evidence>
<protein>
    <submittedName>
        <fullName evidence="1">DUF2889 domain-containing protein</fullName>
    </submittedName>
</protein>
<sequence length="109" mass="11819">MPAHEYRLSTAAGARTGKLTQISAVAGALPIPECPLAADNLHRRVGVPFANLRRTAPGILRREDGCTHLTDAARALREVPTMLLADRPKTYSCRLLTMAAWSPRGRLSC</sequence>